<gene>
    <name evidence="1" type="ORF">NIES23_17250</name>
</gene>
<dbReference type="AlphaFoldDB" id="A0A1Z4KIY5"/>
<evidence type="ECO:0008006" key="3">
    <source>
        <dbReference type="Google" id="ProtNLM"/>
    </source>
</evidence>
<dbReference type="EMBL" id="AP018216">
    <property type="protein sequence ID" value="BAY68935.1"/>
    <property type="molecule type" value="Genomic_DNA"/>
</dbReference>
<dbReference type="Gene3D" id="2.160.20.80">
    <property type="entry name" value="E3 ubiquitin-protein ligase SopA"/>
    <property type="match status" value="1"/>
</dbReference>
<dbReference type="InterPro" id="IPR001646">
    <property type="entry name" value="5peptide_repeat"/>
</dbReference>
<evidence type="ECO:0000313" key="1">
    <source>
        <dbReference type="EMBL" id="BAY68935.1"/>
    </source>
</evidence>
<dbReference type="PANTHER" id="PTHR14136">
    <property type="entry name" value="BTB_POZ DOMAIN-CONTAINING PROTEIN KCTD9"/>
    <property type="match status" value="1"/>
</dbReference>
<dbReference type="PANTHER" id="PTHR14136:SF17">
    <property type="entry name" value="BTB_POZ DOMAIN-CONTAINING PROTEIN KCTD9"/>
    <property type="match status" value="1"/>
</dbReference>
<dbReference type="Pfam" id="PF00805">
    <property type="entry name" value="Pentapeptide"/>
    <property type="match status" value="2"/>
</dbReference>
<dbReference type="Proteomes" id="UP000217507">
    <property type="component" value="Chromosome"/>
</dbReference>
<dbReference type="SUPFAM" id="SSF141571">
    <property type="entry name" value="Pentapeptide repeat-like"/>
    <property type="match status" value="1"/>
</dbReference>
<accession>A0A1Z4KIY5</accession>
<evidence type="ECO:0000313" key="2">
    <source>
        <dbReference type="Proteomes" id="UP000217507"/>
    </source>
</evidence>
<dbReference type="InterPro" id="IPR051082">
    <property type="entry name" value="Pentapeptide-BTB/POZ_domain"/>
</dbReference>
<proteinExistence type="predicted"/>
<protein>
    <recommendedName>
        <fullName evidence="3">Pentapeptide repeat-containing protein</fullName>
    </recommendedName>
</protein>
<sequence length="252" mass="27471">MMLAMIFNVYRTVAGKIQHNNLIENLIDEIVFSSQKKIAPGGRNSITQRLQVAIGDLQHNQTIETRLKAIYELKQIAHDYPKYHWLIMEVLSDFIRNCVNNISSAQLTSSISAEIQAALTVIVQRDTKQDPENQQLDWSHIDIQGANLSQANLENANLYRVNLAGANLLQANLCGAILTAANLSGANLAGANLSGSILSAANLVGANLTGTNLAGANLYLANLQEVILNETIFDGANLREVKFTTADTSNRE</sequence>
<name>A0A1Z4KIY5_ANAVA</name>
<reference evidence="1 2" key="1">
    <citation type="submission" date="2017-06" db="EMBL/GenBank/DDBJ databases">
        <title>Genome sequencing of cyanobaciteial culture collection at National Institute for Environmental Studies (NIES).</title>
        <authorList>
            <person name="Hirose Y."/>
            <person name="Shimura Y."/>
            <person name="Fujisawa T."/>
            <person name="Nakamura Y."/>
            <person name="Kawachi M."/>
        </authorList>
    </citation>
    <scope>NUCLEOTIDE SEQUENCE [LARGE SCALE GENOMIC DNA]</scope>
    <source>
        <strain evidence="1 2">NIES-23</strain>
    </source>
</reference>
<organism evidence="1 2">
    <name type="scientific">Trichormus variabilis NIES-23</name>
    <dbReference type="NCBI Taxonomy" id="1973479"/>
    <lineage>
        <taxon>Bacteria</taxon>
        <taxon>Bacillati</taxon>
        <taxon>Cyanobacteriota</taxon>
        <taxon>Cyanophyceae</taxon>
        <taxon>Nostocales</taxon>
        <taxon>Nostocaceae</taxon>
        <taxon>Trichormus</taxon>
    </lineage>
</organism>